<dbReference type="Proteomes" id="UP000036403">
    <property type="component" value="Unassembled WGS sequence"/>
</dbReference>
<organism evidence="6 7">
    <name type="scientific">Lasius niger</name>
    <name type="common">Black garden ant</name>
    <dbReference type="NCBI Taxonomy" id="67767"/>
    <lineage>
        <taxon>Eukaryota</taxon>
        <taxon>Metazoa</taxon>
        <taxon>Ecdysozoa</taxon>
        <taxon>Arthropoda</taxon>
        <taxon>Hexapoda</taxon>
        <taxon>Insecta</taxon>
        <taxon>Pterygota</taxon>
        <taxon>Neoptera</taxon>
        <taxon>Endopterygota</taxon>
        <taxon>Hymenoptera</taxon>
        <taxon>Apocrita</taxon>
        <taxon>Aculeata</taxon>
        <taxon>Formicoidea</taxon>
        <taxon>Formicidae</taxon>
        <taxon>Formicinae</taxon>
        <taxon>Lasius</taxon>
        <taxon>Lasius</taxon>
    </lineage>
</organism>
<dbReference type="AlphaFoldDB" id="A0A0J7KW01"/>
<keyword evidence="2" id="KW-0964">Secreted</keyword>
<dbReference type="GO" id="GO:0007229">
    <property type="term" value="P:integrin-mediated signaling pathway"/>
    <property type="evidence" value="ECO:0007669"/>
    <property type="project" value="UniProtKB-KW"/>
</dbReference>
<dbReference type="GO" id="GO:0006508">
    <property type="term" value="P:proteolysis"/>
    <property type="evidence" value="ECO:0007669"/>
    <property type="project" value="InterPro"/>
</dbReference>
<evidence type="ECO:0000256" key="3">
    <source>
        <dbReference type="ARBA" id="ARBA00023180"/>
    </source>
</evidence>
<feature type="domain" description="ADAMTS/ADAMTS-like Spacer 1" evidence="5">
    <location>
        <begin position="150"/>
        <end position="262"/>
    </location>
</feature>
<feature type="domain" description="Peptidase M12B" evidence="4">
    <location>
        <begin position="16"/>
        <end position="137"/>
    </location>
</feature>
<dbReference type="EMBL" id="LBMM01002557">
    <property type="protein sequence ID" value="KMQ94667.1"/>
    <property type="molecule type" value="Genomic_DNA"/>
</dbReference>
<dbReference type="InterPro" id="IPR001590">
    <property type="entry name" value="Peptidase_M12B"/>
</dbReference>
<evidence type="ECO:0000313" key="6">
    <source>
        <dbReference type="EMBL" id="KMQ94667.1"/>
    </source>
</evidence>
<dbReference type="InterPro" id="IPR000884">
    <property type="entry name" value="TSP1_rpt"/>
</dbReference>
<sequence length="332" mass="36820">MNMVSDFYHDSSVGNQIDVVLVRMIYLEKEKEEIDLLISPDAENTLESFAKWAEKMNPKDDTHPNHYDIAVLITRYDICSEGTNCDLMGLAHVAAACDSAKAACINEDSGLLLGIVVAHEKVGCDWVIDSGAIEDKCGICKGDGTKCSPVQGEFIETVSQSAYTKIVRVPKGARSVEVSERKPSENILAVKLEKDKTYCINGDNREFKSGDYECAGTMIIYTHPEPDKEVVEMKGPISEDIEIQYAFFKPQDNPGIDYKYYMRSMNVSYTPKYIWDFVGWSECSAKCDGGTMTSEASCIEEQGGRVTPNFCDGIPRPEAKSRVCNQTPCPAK</sequence>
<accession>A0A0J7KW01</accession>
<dbReference type="GO" id="GO:0031012">
    <property type="term" value="C:extracellular matrix"/>
    <property type="evidence" value="ECO:0007669"/>
    <property type="project" value="TreeGrafter"/>
</dbReference>
<dbReference type="PANTHER" id="PTHR13723">
    <property type="entry name" value="ADAMTS A DISINTEGRIN AND METALLOPROTEASE WITH THROMBOSPONDIN MOTIFS PROTEASE"/>
    <property type="match status" value="1"/>
</dbReference>
<dbReference type="InterPro" id="IPR024079">
    <property type="entry name" value="MetalloPept_cat_dom_sf"/>
</dbReference>
<evidence type="ECO:0000259" key="5">
    <source>
        <dbReference type="Pfam" id="PF05986"/>
    </source>
</evidence>
<dbReference type="GO" id="GO:0005576">
    <property type="term" value="C:extracellular region"/>
    <property type="evidence" value="ECO:0007669"/>
    <property type="project" value="UniProtKB-SubCell"/>
</dbReference>
<keyword evidence="6" id="KW-0401">Integrin</keyword>
<protein>
    <submittedName>
        <fullName evidence="6">A disintegrin and metalloproteinase with thrombospondin motifs 7</fullName>
    </submittedName>
</protein>
<keyword evidence="3" id="KW-0325">Glycoprotein</keyword>
<dbReference type="PaxDb" id="67767-A0A0J7KW01"/>
<evidence type="ECO:0000259" key="4">
    <source>
        <dbReference type="Pfam" id="PF01421"/>
    </source>
</evidence>
<dbReference type="PROSITE" id="PS50092">
    <property type="entry name" value="TSP1"/>
    <property type="match status" value="1"/>
</dbReference>
<evidence type="ECO:0000313" key="7">
    <source>
        <dbReference type="Proteomes" id="UP000036403"/>
    </source>
</evidence>
<dbReference type="Pfam" id="PF05986">
    <property type="entry name" value="ADAMTS_spacer1"/>
    <property type="match status" value="1"/>
</dbReference>
<dbReference type="GO" id="GO:0030198">
    <property type="term" value="P:extracellular matrix organization"/>
    <property type="evidence" value="ECO:0007669"/>
    <property type="project" value="TreeGrafter"/>
</dbReference>
<dbReference type="Gene3D" id="2.60.120.830">
    <property type="match status" value="1"/>
</dbReference>
<dbReference type="Gene3D" id="2.20.100.10">
    <property type="entry name" value="Thrombospondin type-1 (TSP1) repeat"/>
    <property type="match status" value="1"/>
</dbReference>
<dbReference type="Pfam" id="PF19030">
    <property type="entry name" value="TSP1_ADAMTS"/>
    <property type="match status" value="1"/>
</dbReference>
<name>A0A0J7KW01_LASNI</name>
<dbReference type="PANTHER" id="PTHR13723:SF281">
    <property type="entry name" value="PAPILIN"/>
    <property type="match status" value="1"/>
</dbReference>
<reference evidence="6 7" key="1">
    <citation type="submission" date="2015-04" db="EMBL/GenBank/DDBJ databases">
        <title>Lasius niger genome sequencing.</title>
        <authorList>
            <person name="Konorov E.A."/>
            <person name="Nikitin M.A."/>
            <person name="Kirill M.V."/>
            <person name="Chang P."/>
        </authorList>
    </citation>
    <scope>NUCLEOTIDE SEQUENCE [LARGE SCALE GENOMIC DNA]</scope>
    <source>
        <tissue evidence="6">Whole</tissue>
    </source>
</reference>
<dbReference type="STRING" id="67767.A0A0J7KW01"/>
<dbReference type="Pfam" id="PF01421">
    <property type="entry name" value="Reprolysin"/>
    <property type="match status" value="1"/>
</dbReference>
<comment type="caution">
    <text evidence="6">The sequence shown here is derived from an EMBL/GenBank/DDBJ whole genome shotgun (WGS) entry which is preliminary data.</text>
</comment>
<gene>
    <name evidence="6" type="ORF">RF55_5171</name>
</gene>
<dbReference type="InterPro" id="IPR010294">
    <property type="entry name" value="ADAMTS_spacer1"/>
</dbReference>
<dbReference type="OrthoDB" id="412680at2759"/>
<dbReference type="InterPro" id="IPR036383">
    <property type="entry name" value="TSP1_rpt_sf"/>
</dbReference>
<dbReference type="InterPro" id="IPR050439">
    <property type="entry name" value="ADAMTS_ADAMTS-like"/>
</dbReference>
<dbReference type="Gene3D" id="3.40.390.10">
    <property type="entry name" value="Collagenase (Catalytic Domain)"/>
    <property type="match status" value="1"/>
</dbReference>
<evidence type="ECO:0000256" key="1">
    <source>
        <dbReference type="ARBA" id="ARBA00004613"/>
    </source>
</evidence>
<proteinExistence type="predicted"/>
<comment type="subcellular location">
    <subcellularLocation>
        <location evidence="1">Secreted</location>
    </subcellularLocation>
</comment>
<dbReference type="SUPFAM" id="SSF55486">
    <property type="entry name" value="Metalloproteases ('zincins'), catalytic domain"/>
    <property type="match status" value="1"/>
</dbReference>
<dbReference type="SUPFAM" id="SSF82895">
    <property type="entry name" value="TSP-1 type 1 repeat"/>
    <property type="match status" value="1"/>
</dbReference>
<keyword evidence="7" id="KW-1185">Reference proteome</keyword>
<evidence type="ECO:0000256" key="2">
    <source>
        <dbReference type="ARBA" id="ARBA00022525"/>
    </source>
</evidence>
<dbReference type="GO" id="GO:0004222">
    <property type="term" value="F:metalloendopeptidase activity"/>
    <property type="evidence" value="ECO:0007669"/>
    <property type="project" value="InterPro"/>
</dbReference>